<feature type="non-terminal residue" evidence="2">
    <location>
        <position position="150"/>
    </location>
</feature>
<organism evidence="2 3">
    <name type="scientific">Paraglomus occultum</name>
    <dbReference type="NCBI Taxonomy" id="144539"/>
    <lineage>
        <taxon>Eukaryota</taxon>
        <taxon>Fungi</taxon>
        <taxon>Fungi incertae sedis</taxon>
        <taxon>Mucoromycota</taxon>
        <taxon>Glomeromycotina</taxon>
        <taxon>Glomeromycetes</taxon>
        <taxon>Paraglomerales</taxon>
        <taxon>Paraglomeraceae</taxon>
        <taxon>Paraglomus</taxon>
    </lineage>
</organism>
<keyword evidence="3" id="KW-1185">Reference proteome</keyword>
<reference evidence="2" key="1">
    <citation type="submission" date="2021-06" db="EMBL/GenBank/DDBJ databases">
        <authorList>
            <person name="Kallberg Y."/>
            <person name="Tangrot J."/>
            <person name="Rosling A."/>
        </authorList>
    </citation>
    <scope>NUCLEOTIDE SEQUENCE</scope>
    <source>
        <strain evidence="2">IA702</strain>
    </source>
</reference>
<protein>
    <submittedName>
        <fullName evidence="2">1970_t:CDS:1</fullName>
    </submittedName>
</protein>
<dbReference type="EMBL" id="CAJVPJ010005697">
    <property type="protein sequence ID" value="CAG8663439.1"/>
    <property type="molecule type" value="Genomic_DNA"/>
</dbReference>
<dbReference type="Pfam" id="PF03184">
    <property type="entry name" value="DDE_1"/>
    <property type="match status" value="1"/>
</dbReference>
<dbReference type="GO" id="GO:0003676">
    <property type="term" value="F:nucleic acid binding"/>
    <property type="evidence" value="ECO:0007669"/>
    <property type="project" value="InterPro"/>
</dbReference>
<proteinExistence type="predicted"/>
<feature type="non-terminal residue" evidence="2">
    <location>
        <position position="1"/>
    </location>
</feature>
<dbReference type="Proteomes" id="UP000789572">
    <property type="component" value="Unassembled WGS sequence"/>
</dbReference>
<sequence length="150" mass="17070">AHYKKVFCEDRIDAFDTMNELPKSINIKDAINFMSTAWENVTKETIRNCWMKTSILPEGFLDEYLNDDSEPAVVDVIGEIQDLIEQLPLDQPMDAEEYMVIDDNVIAREIPTDEEIISIVKNCESNESDDGDLETEPLSYAQAITFVDGI</sequence>
<dbReference type="InterPro" id="IPR004875">
    <property type="entry name" value="DDE_SF_endonuclease_dom"/>
</dbReference>
<dbReference type="AlphaFoldDB" id="A0A9N9E9H2"/>
<evidence type="ECO:0000313" key="2">
    <source>
        <dbReference type="EMBL" id="CAG8663439.1"/>
    </source>
</evidence>
<feature type="domain" description="DDE-1" evidence="1">
    <location>
        <begin position="2"/>
        <end position="50"/>
    </location>
</feature>
<gene>
    <name evidence="2" type="ORF">POCULU_LOCUS10576</name>
</gene>
<evidence type="ECO:0000313" key="3">
    <source>
        <dbReference type="Proteomes" id="UP000789572"/>
    </source>
</evidence>
<evidence type="ECO:0000259" key="1">
    <source>
        <dbReference type="Pfam" id="PF03184"/>
    </source>
</evidence>
<accession>A0A9N9E9H2</accession>
<name>A0A9N9E9H2_9GLOM</name>
<dbReference type="OrthoDB" id="2424758at2759"/>
<comment type="caution">
    <text evidence="2">The sequence shown here is derived from an EMBL/GenBank/DDBJ whole genome shotgun (WGS) entry which is preliminary data.</text>
</comment>